<name>A0ABR2HX93_9EUKA</name>
<feature type="domain" description="HNH nuclease" evidence="1">
    <location>
        <begin position="50"/>
        <end position="95"/>
    </location>
</feature>
<proteinExistence type="predicted"/>
<sequence>MSYVTLLDHEDYEILNEYPFTIRRKRDQFTPTESFNTNGYIRVWLNHQPYLKHILISKQFIPNDDPTHKTQVDHINHDRTDYHIENLRWVSPSDNCRNKSSHRGVDYDFVDDIPEDSIVVDFYDTRTGHYEFDDYYFCDDVFYLYNGINYRVLYVNETKSGNKFVHMNDINGKSVGVYYSKFKQQHDLI</sequence>
<evidence type="ECO:0000259" key="1">
    <source>
        <dbReference type="Pfam" id="PF13392"/>
    </source>
</evidence>
<dbReference type="SUPFAM" id="SSF54060">
    <property type="entry name" value="His-Me finger endonucleases"/>
    <property type="match status" value="1"/>
</dbReference>
<dbReference type="Gene3D" id="3.90.75.20">
    <property type="match status" value="1"/>
</dbReference>
<keyword evidence="3" id="KW-1185">Reference proteome</keyword>
<comment type="caution">
    <text evidence="2">The sequence shown here is derived from an EMBL/GenBank/DDBJ whole genome shotgun (WGS) entry which is preliminary data.</text>
</comment>
<evidence type="ECO:0000313" key="3">
    <source>
        <dbReference type="Proteomes" id="UP001470230"/>
    </source>
</evidence>
<dbReference type="Proteomes" id="UP001470230">
    <property type="component" value="Unassembled WGS sequence"/>
</dbReference>
<dbReference type="InterPro" id="IPR044925">
    <property type="entry name" value="His-Me_finger_sf"/>
</dbReference>
<organism evidence="2 3">
    <name type="scientific">Tritrichomonas musculus</name>
    <dbReference type="NCBI Taxonomy" id="1915356"/>
    <lineage>
        <taxon>Eukaryota</taxon>
        <taxon>Metamonada</taxon>
        <taxon>Parabasalia</taxon>
        <taxon>Tritrichomonadida</taxon>
        <taxon>Tritrichomonadidae</taxon>
        <taxon>Tritrichomonas</taxon>
    </lineage>
</organism>
<reference evidence="2 3" key="1">
    <citation type="submission" date="2024-04" db="EMBL/GenBank/DDBJ databases">
        <title>Tritrichomonas musculus Genome.</title>
        <authorList>
            <person name="Alves-Ferreira E."/>
            <person name="Grigg M."/>
            <person name="Lorenzi H."/>
            <person name="Galac M."/>
        </authorList>
    </citation>
    <scope>NUCLEOTIDE SEQUENCE [LARGE SCALE GENOMIC DNA]</scope>
    <source>
        <strain evidence="2 3">EAF2021</strain>
    </source>
</reference>
<dbReference type="InterPro" id="IPR003615">
    <property type="entry name" value="HNH_nuc"/>
</dbReference>
<protein>
    <recommendedName>
        <fullName evidence="1">HNH nuclease domain-containing protein</fullName>
    </recommendedName>
</protein>
<dbReference type="EMBL" id="JAPFFF010000022">
    <property type="protein sequence ID" value="KAK8853678.1"/>
    <property type="molecule type" value="Genomic_DNA"/>
</dbReference>
<evidence type="ECO:0000313" key="2">
    <source>
        <dbReference type="EMBL" id="KAK8853678.1"/>
    </source>
</evidence>
<gene>
    <name evidence="2" type="ORF">M9Y10_017239</name>
</gene>
<accession>A0ABR2HX93</accession>
<dbReference type="Pfam" id="PF13392">
    <property type="entry name" value="HNH_3"/>
    <property type="match status" value="1"/>
</dbReference>